<feature type="region of interest" description="Disordered" evidence="1">
    <location>
        <begin position="1"/>
        <end position="25"/>
    </location>
</feature>
<dbReference type="EMBL" id="JBJQND010000010">
    <property type="protein sequence ID" value="KAL3863002.1"/>
    <property type="molecule type" value="Genomic_DNA"/>
</dbReference>
<keyword evidence="3" id="KW-1185">Reference proteome</keyword>
<protein>
    <submittedName>
        <fullName evidence="2">Uncharacterized protein</fullName>
    </submittedName>
</protein>
<gene>
    <name evidence="2" type="ORF">ACJMK2_004784</name>
</gene>
<feature type="compositionally biased region" description="Polar residues" evidence="1">
    <location>
        <begin position="125"/>
        <end position="137"/>
    </location>
</feature>
<name>A0ABD3VR56_SINWO</name>
<dbReference type="Proteomes" id="UP001634394">
    <property type="component" value="Unassembled WGS sequence"/>
</dbReference>
<comment type="caution">
    <text evidence="2">The sequence shown here is derived from an EMBL/GenBank/DDBJ whole genome shotgun (WGS) entry which is preliminary data.</text>
</comment>
<organism evidence="2 3">
    <name type="scientific">Sinanodonta woodiana</name>
    <name type="common">Chinese pond mussel</name>
    <name type="synonym">Anodonta woodiana</name>
    <dbReference type="NCBI Taxonomy" id="1069815"/>
    <lineage>
        <taxon>Eukaryota</taxon>
        <taxon>Metazoa</taxon>
        <taxon>Spiralia</taxon>
        <taxon>Lophotrochozoa</taxon>
        <taxon>Mollusca</taxon>
        <taxon>Bivalvia</taxon>
        <taxon>Autobranchia</taxon>
        <taxon>Heteroconchia</taxon>
        <taxon>Palaeoheterodonta</taxon>
        <taxon>Unionida</taxon>
        <taxon>Unionoidea</taxon>
        <taxon>Unionidae</taxon>
        <taxon>Unioninae</taxon>
        <taxon>Sinanodonta</taxon>
    </lineage>
</organism>
<evidence type="ECO:0000313" key="3">
    <source>
        <dbReference type="Proteomes" id="UP001634394"/>
    </source>
</evidence>
<feature type="compositionally biased region" description="Polar residues" evidence="1">
    <location>
        <begin position="8"/>
        <end position="17"/>
    </location>
</feature>
<evidence type="ECO:0000313" key="2">
    <source>
        <dbReference type="EMBL" id="KAL3863002.1"/>
    </source>
</evidence>
<accession>A0ABD3VR56</accession>
<dbReference type="AlphaFoldDB" id="A0ABD3VR56"/>
<feature type="region of interest" description="Disordered" evidence="1">
    <location>
        <begin position="109"/>
        <end position="170"/>
    </location>
</feature>
<sequence length="170" mass="19025">MKKKTPTKVETLTNQSPDFKLPPLSSKADSILPEREFCSLVLGSKVNNDHDRDSLATLAEKIKPIENPILENLDTSSYHTRVGEWIDKYIIDVATKEETEDIYAFIDDPKPSNFMRKGGSEHVRTQSAAEVVNSSPDSTEERQKGGSDLAACPDTTKERQKGRGRFSRMP</sequence>
<evidence type="ECO:0000256" key="1">
    <source>
        <dbReference type="SAM" id="MobiDB-lite"/>
    </source>
</evidence>
<proteinExistence type="predicted"/>
<reference evidence="2 3" key="1">
    <citation type="submission" date="2024-11" db="EMBL/GenBank/DDBJ databases">
        <title>Chromosome-level genome assembly of the freshwater bivalve Anodonta woodiana.</title>
        <authorList>
            <person name="Chen X."/>
        </authorList>
    </citation>
    <scope>NUCLEOTIDE SEQUENCE [LARGE SCALE GENOMIC DNA]</scope>
    <source>
        <strain evidence="2">MN2024</strain>
        <tissue evidence="2">Gills</tissue>
    </source>
</reference>